<reference evidence="2 3" key="1">
    <citation type="submission" date="2019-03" db="EMBL/GenBank/DDBJ databases">
        <title>First draft genome of Liparis tanakae, snailfish: a comprehensive survey of snailfish specific genes.</title>
        <authorList>
            <person name="Kim W."/>
            <person name="Song I."/>
            <person name="Jeong J.-H."/>
            <person name="Kim D."/>
            <person name="Kim S."/>
            <person name="Ryu S."/>
            <person name="Song J.Y."/>
            <person name="Lee S.K."/>
        </authorList>
    </citation>
    <scope>NUCLEOTIDE SEQUENCE [LARGE SCALE GENOMIC DNA]</scope>
    <source>
        <tissue evidence="2">Muscle</tissue>
    </source>
</reference>
<comment type="caution">
    <text evidence="2">The sequence shown here is derived from an EMBL/GenBank/DDBJ whole genome shotgun (WGS) entry which is preliminary data.</text>
</comment>
<evidence type="ECO:0000313" key="3">
    <source>
        <dbReference type="Proteomes" id="UP000314294"/>
    </source>
</evidence>
<feature type="region of interest" description="Disordered" evidence="1">
    <location>
        <begin position="19"/>
        <end position="49"/>
    </location>
</feature>
<dbReference type="Proteomes" id="UP000314294">
    <property type="component" value="Unassembled WGS sequence"/>
</dbReference>
<gene>
    <name evidence="2" type="ORF">EYF80_008080</name>
</gene>
<accession>A0A4Z2IVR2</accession>
<keyword evidence="3" id="KW-1185">Reference proteome</keyword>
<name>A0A4Z2IVR2_9TELE</name>
<evidence type="ECO:0000256" key="1">
    <source>
        <dbReference type="SAM" id="MobiDB-lite"/>
    </source>
</evidence>
<evidence type="ECO:0000313" key="2">
    <source>
        <dbReference type="EMBL" id="TNN81634.1"/>
    </source>
</evidence>
<sequence length="187" mass="20374">MYITDLSLHHRLLQSQTLPFTRNTPADQMPQSSWSQYSQGSRGSTGGLYQSAISAEPPSDRARLAAGMPNLPLQLSSWFEGSGCGWNSRLPPPASDTAGRRVCVAVAILILFEARHAGWSFAAWLVPFWATDKSALLQAVRGGPAQLQTGRAGYDCINEPTGVNLLLWAPLVLCPHLLGIVDYRTQR</sequence>
<dbReference type="EMBL" id="SRLO01000045">
    <property type="protein sequence ID" value="TNN81634.1"/>
    <property type="molecule type" value="Genomic_DNA"/>
</dbReference>
<protein>
    <submittedName>
        <fullName evidence="2">Uncharacterized protein</fullName>
    </submittedName>
</protein>
<organism evidence="2 3">
    <name type="scientific">Liparis tanakae</name>
    <name type="common">Tanaka's snailfish</name>
    <dbReference type="NCBI Taxonomy" id="230148"/>
    <lineage>
        <taxon>Eukaryota</taxon>
        <taxon>Metazoa</taxon>
        <taxon>Chordata</taxon>
        <taxon>Craniata</taxon>
        <taxon>Vertebrata</taxon>
        <taxon>Euteleostomi</taxon>
        <taxon>Actinopterygii</taxon>
        <taxon>Neopterygii</taxon>
        <taxon>Teleostei</taxon>
        <taxon>Neoteleostei</taxon>
        <taxon>Acanthomorphata</taxon>
        <taxon>Eupercaria</taxon>
        <taxon>Perciformes</taxon>
        <taxon>Cottioidei</taxon>
        <taxon>Cottales</taxon>
        <taxon>Liparidae</taxon>
        <taxon>Liparis</taxon>
    </lineage>
</organism>
<dbReference type="AlphaFoldDB" id="A0A4Z2IVR2"/>
<proteinExistence type="predicted"/>